<evidence type="ECO:0000313" key="2">
    <source>
        <dbReference type="Proteomes" id="UP001610446"/>
    </source>
</evidence>
<dbReference type="EMBL" id="JBFXLU010000028">
    <property type="protein sequence ID" value="KAL2851934.1"/>
    <property type="molecule type" value="Genomic_DNA"/>
</dbReference>
<dbReference type="InterPro" id="IPR032710">
    <property type="entry name" value="NTF2-like_dom_sf"/>
</dbReference>
<sequence>MSYVLQSTKWSSTAVDPDIQSLIAGFYELADEKSPDAGPRLAHEIFAPSGKLAGSTNTFNGREEISKSRDNAWGKVIARRHQVLQVFTNDPDGHNLMILGVVKMTLWNGQSLEMQFASRFVVDDNSLEGNNPRLSLVQVFADSSPLVAALKDA</sequence>
<dbReference type="SUPFAM" id="SSF54427">
    <property type="entry name" value="NTF2-like"/>
    <property type="match status" value="1"/>
</dbReference>
<comment type="caution">
    <text evidence="1">The sequence shown here is derived from an EMBL/GenBank/DDBJ whole genome shotgun (WGS) entry which is preliminary data.</text>
</comment>
<gene>
    <name evidence="1" type="ORF">BJY01DRAFT_208821</name>
</gene>
<evidence type="ECO:0000313" key="1">
    <source>
        <dbReference type="EMBL" id="KAL2851934.1"/>
    </source>
</evidence>
<dbReference type="Proteomes" id="UP001610446">
    <property type="component" value="Unassembled WGS sequence"/>
</dbReference>
<protein>
    <recommendedName>
        <fullName evidence="3">SnoaL-like domain-containing protein</fullName>
    </recommendedName>
</protein>
<proteinExistence type="predicted"/>
<accession>A0ABR4KI16</accession>
<name>A0ABR4KI16_9EURO</name>
<organism evidence="1 2">
    <name type="scientific">Aspergillus pseudoustus</name>
    <dbReference type="NCBI Taxonomy" id="1810923"/>
    <lineage>
        <taxon>Eukaryota</taxon>
        <taxon>Fungi</taxon>
        <taxon>Dikarya</taxon>
        <taxon>Ascomycota</taxon>
        <taxon>Pezizomycotina</taxon>
        <taxon>Eurotiomycetes</taxon>
        <taxon>Eurotiomycetidae</taxon>
        <taxon>Eurotiales</taxon>
        <taxon>Aspergillaceae</taxon>
        <taxon>Aspergillus</taxon>
        <taxon>Aspergillus subgen. Nidulantes</taxon>
    </lineage>
</organism>
<keyword evidence="2" id="KW-1185">Reference proteome</keyword>
<reference evidence="1 2" key="1">
    <citation type="submission" date="2024-07" db="EMBL/GenBank/DDBJ databases">
        <title>Section-level genome sequencing and comparative genomics of Aspergillus sections Usti and Cavernicolus.</title>
        <authorList>
            <consortium name="Lawrence Berkeley National Laboratory"/>
            <person name="Nybo J.L."/>
            <person name="Vesth T.C."/>
            <person name="Theobald S."/>
            <person name="Frisvad J.C."/>
            <person name="Larsen T.O."/>
            <person name="Kjaerboelling I."/>
            <person name="Rothschild-Mancinelli K."/>
            <person name="Lyhne E.K."/>
            <person name="Kogle M.E."/>
            <person name="Barry K."/>
            <person name="Clum A."/>
            <person name="Na H."/>
            <person name="Ledsgaard L."/>
            <person name="Lin J."/>
            <person name="Lipzen A."/>
            <person name="Kuo A."/>
            <person name="Riley R."/>
            <person name="Mondo S."/>
            <person name="Labutti K."/>
            <person name="Haridas S."/>
            <person name="Pangalinan J."/>
            <person name="Salamov A.A."/>
            <person name="Simmons B.A."/>
            <person name="Magnuson J.K."/>
            <person name="Chen J."/>
            <person name="Drula E."/>
            <person name="Henrissat B."/>
            <person name="Wiebenga A."/>
            <person name="Lubbers R.J."/>
            <person name="Gomes A.C."/>
            <person name="Makela M.R."/>
            <person name="Stajich J."/>
            <person name="Grigoriev I.V."/>
            <person name="Mortensen U.H."/>
            <person name="De Vries R.P."/>
            <person name="Baker S.E."/>
            <person name="Andersen M.R."/>
        </authorList>
    </citation>
    <scope>NUCLEOTIDE SEQUENCE [LARGE SCALE GENOMIC DNA]</scope>
    <source>
        <strain evidence="1 2">CBS 123904</strain>
    </source>
</reference>
<evidence type="ECO:0008006" key="3">
    <source>
        <dbReference type="Google" id="ProtNLM"/>
    </source>
</evidence>